<keyword evidence="1" id="KW-1133">Transmembrane helix</keyword>
<dbReference type="RefSeq" id="WP_046511334.1">
    <property type="nucleotide sequence ID" value="NZ_LAYZ01000001.1"/>
</dbReference>
<keyword evidence="1" id="KW-0472">Membrane</keyword>
<dbReference type="OrthoDB" id="9929133at2"/>
<accession>A0A0M2SML3</accession>
<keyword evidence="3" id="KW-1185">Reference proteome</keyword>
<dbReference type="EMBL" id="LAYZ01000001">
    <property type="protein sequence ID" value="KKK35478.1"/>
    <property type="molecule type" value="Genomic_DNA"/>
</dbReference>
<evidence type="ECO:0000313" key="3">
    <source>
        <dbReference type="Proteomes" id="UP000034287"/>
    </source>
</evidence>
<reference evidence="2 3" key="1">
    <citation type="submission" date="2015-04" db="EMBL/GenBank/DDBJ databases">
        <title>Taxonomic description and genome sequence of Salinicoccus sediminis sp. nov., a novel hyper halotolerant bacterium isolated from marine sediment.</title>
        <authorList>
            <person name="Mathan Kumar R."/>
            <person name="Kaur G."/>
            <person name="Kumar N."/>
            <person name="Kumar A."/>
            <person name="Singh N.K."/>
            <person name="Kaur N."/>
            <person name="Mayilraj S."/>
        </authorList>
    </citation>
    <scope>NUCLEOTIDE SEQUENCE [LARGE SCALE GENOMIC DNA]</scope>
    <source>
        <strain evidence="2 3">SV-16</strain>
    </source>
</reference>
<feature type="transmembrane region" description="Helical" evidence="1">
    <location>
        <begin position="36"/>
        <end position="55"/>
    </location>
</feature>
<evidence type="ECO:0000313" key="2">
    <source>
        <dbReference type="EMBL" id="KKK35478.1"/>
    </source>
</evidence>
<comment type="caution">
    <text evidence="2">The sequence shown here is derived from an EMBL/GenBank/DDBJ whole genome shotgun (WGS) entry which is preliminary data.</text>
</comment>
<dbReference type="Proteomes" id="UP000034287">
    <property type="component" value="Unassembled WGS sequence"/>
</dbReference>
<name>A0A0M2SML3_9STAP</name>
<keyword evidence="1" id="KW-0812">Transmembrane</keyword>
<gene>
    <name evidence="2" type="ORF">WN59_01200</name>
</gene>
<dbReference type="PATRIC" id="fig|1432562.3.peg.249"/>
<sequence length="59" mass="6949">MSIVFMVIFMILMFPISATAFIYLAGNKKEFNRIILYIWTIAIFIAGLYVLYFLFTKLL</sequence>
<dbReference type="AlphaFoldDB" id="A0A0M2SML3"/>
<protein>
    <submittedName>
        <fullName evidence="2">Uncharacterized protein</fullName>
    </submittedName>
</protein>
<proteinExistence type="predicted"/>
<dbReference type="STRING" id="1432562.WN59_01200"/>
<feature type="transmembrane region" description="Helical" evidence="1">
    <location>
        <begin position="6"/>
        <end position="24"/>
    </location>
</feature>
<organism evidence="2 3">
    <name type="scientific">Salinicoccus sediminis</name>
    <dbReference type="NCBI Taxonomy" id="1432562"/>
    <lineage>
        <taxon>Bacteria</taxon>
        <taxon>Bacillati</taxon>
        <taxon>Bacillota</taxon>
        <taxon>Bacilli</taxon>
        <taxon>Bacillales</taxon>
        <taxon>Staphylococcaceae</taxon>
        <taxon>Salinicoccus</taxon>
    </lineage>
</organism>
<evidence type="ECO:0000256" key="1">
    <source>
        <dbReference type="SAM" id="Phobius"/>
    </source>
</evidence>